<comment type="similarity">
    <text evidence="1">Belongs to the Cu-Zn superoxide dismutase family.</text>
</comment>
<evidence type="ECO:0000256" key="2">
    <source>
        <dbReference type="SAM" id="SignalP"/>
    </source>
</evidence>
<dbReference type="RefSeq" id="WP_201077838.1">
    <property type="nucleotide sequence ID" value="NZ_CP067420.1"/>
</dbReference>
<sequence>MISSFRKSAVFAAALAASALALPAAAQQQTTPPNPTTPALGTATLNNAEGQAIGTVAFVETPNGVLIQARINPGSGLASGMHGFHIHENGTCEPPNFQSAGGHFNPDNHEHGFLSPRGVHAGDLPNIWVASDGAAQADFMTDAVTFRGGSNSLVKPGGTSILIHGSPDDYTTNPAGSSGDRVACGVITQTASR</sequence>
<dbReference type="InterPro" id="IPR036423">
    <property type="entry name" value="SOD-like_Cu/Zn_dom_sf"/>
</dbReference>
<evidence type="ECO:0000313" key="4">
    <source>
        <dbReference type="EMBL" id="QQP90621.1"/>
    </source>
</evidence>
<dbReference type="EMBL" id="CP067420">
    <property type="protein sequence ID" value="QQP90621.1"/>
    <property type="molecule type" value="Genomic_DNA"/>
</dbReference>
<feature type="signal peptide" evidence="2">
    <location>
        <begin position="1"/>
        <end position="26"/>
    </location>
</feature>
<reference evidence="4" key="1">
    <citation type="submission" date="2021-02" db="EMBL/GenBank/DDBJ databases">
        <title>Skermanella TT6 skin isolate.</title>
        <authorList>
            <person name="Lee K."/>
            <person name="Ganzorig M."/>
        </authorList>
    </citation>
    <scope>NUCLEOTIDE SEQUENCE</scope>
    <source>
        <strain evidence="4">TT6</strain>
    </source>
</reference>
<dbReference type="Gene3D" id="2.60.40.200">
    <property type="entry name" value="Superoxide dismutase, copper/zinc binding domain"/>
    <property type="match status" value="1"/>
</dbReference>
<feature type="domain" description="Superoxide dismutase copper/zinc binding" evidence="3">
    <location>
        <begin position="54"/>
        <end position="187"/>
    </location>
</feature>
<dbReference type="Pfam" id="PF00080">
    <property type="entry name" value="Sod_Cu"/>
    <property type="match status" value="1"/>
</dbReference>
<keyword evidence="2" id="KW-0732">Signal</keyword>
<dbReference type="InterPro" id="IPR024134">
    <property type="entry name" value="SOD_Cu/Zn_/chaperone"/>
</dbReference>
<evidence type="ECO:0000313" key="5">
    <source>
        <dbReference type="Proteomes" id="UP000595197"/>
    </source>
</evidence>
<keyword evidence="5" id="KW-1185">Reference proteome</keyword>
<proteinExistence type="inferred from homology"/>
<evidence type="ECO:0000256" key="1">
    <source>
        <dbReference type="ARBA" id="ARBA00010457"/>
    </source>
</evidence>
<protein>
    <submittedName>
        <fullName evidence="4">Superoxide dismutase family protein</fullName>
    </submittedName>
</protein>
<dbReference type="PANTHER" id="PTHR10003">
    <property type="entry name" value="SUPEROXIDE DISMUTASE CU-ZN -RELATED"/>
    <property type="match status" value="1"/>
</dbReference>
<name>A0ABX7B8C3_9PROT</name>
<dbReference type="CDD" id="cd00305">
    <property type="entry name" value="Cu-Zn_Superoxide_Dismutase"/>
    <property type="match status" value="1"/>
</dbReference>
<accession>A0ABX7B8C3</accession>
<gene>
    <name evidence="4" type="ORF">IGS68_05100</name>
</gene>
<evidence type="ECO:0000259" key="3">
    <source>
        <dbReference type="Pfam" id="PF00080"/>
    </source>
</evidence>
<dbReference type="Proteomes" id="UP000595197">
    <property type="component" value="Chromosome"/>
</dbReference>
<dbReference type="SUPFAM" id="SSF49329">
    <property type="entry name" value="Cu,Zn superoxide dismutase-like"/>
    <property type="match status" value="1"/>
</dbReference>
<dbReference type="InterPro" id="IPR001424">
    <property type="entry name" value="SOD_Cu_Zn_dom"/>
</dbReference>
<feature type="chain" id="PRO_5045186914" evidence="2">
    <location>
        <begin position="27"/>
        <end position="193"/>
    </location>
</feature>
<organism evidence="4 5">
    <name type="scientific">Skermanella cutis</name>
    <dbReference type="NCBI Taxonomy" id="2775420"/>
    <lineage>
        <taxon>Bacteria</taxon>
        <taxon>Pseudomonadati</taxon>
        <taxon>Pseudomonadota</taxon>
        <taxon>Alphaproteobacteria</taxon>
        <taxon>Rhodospirillales</taxon>
        <taxon>Azospirillaceae</taxon>
        <taxon>Skermanella</taxon>
    </lineage>
</organism>